<comment type="caution">
    <text evidence="2">The sequence shown here is derived from an EMBL/GenBank/DDBJ whole genome shotgun (WGS) entry which is preliminary data.</text>
</comment>
<keyword evidence="3" id="KW-1185">Reference proteome</keyword>
<protein>
    <submittedName>
        <fullName evidence="2">Uncharacterized protein</fullName>
    </submittedName>
</protein>
<feature type="chain" id="PRO_5045812048" evidence="1">
    <location>
        <begin position="23"/>
        <end position="253"/>
    </location>
</feature>
<accession>A0ABW5DU85</accession>
<keyword evidence="1" id="KW-0732">Signal</keyword>
<evidence type="ECO:0000313" key="2">
    <source>
        <dbReference type="EMBL" id="MFD2264472.1"/>
    </source>
</evidence>
<evidence type="ECO:0000313" key="3">
    <source>
        <dbReference type="Proteomes" id="UP001597295"/>
    </source>
</evidence>
<sequence length="253" mass="27801">MLRLLPILSFTTLLALPTFAQAPDDTSLASCHADGLEAAYRSWKDDPEETALIRANPGKVARARSILSLRPTSNFKLTFVDNYPEKLPCDSTPEIASYPESYKFAGLFGDVAVVSFQGYEYPAYFLVDMITGARHRVDGEGLLTSEDRRYLLIDQSAYIDAPAPLHIIDTKGGLRIASLPGYGMANMAWDSPGKLKLSVTHPYRKDPLGAIASLDDIGIRLTFPSENRFVTATFMPIPTVEDLPFGPPSEEPK</sequence>
<dbReference type="Proteomes" id="UP001597295">
    <property type="component" value="Unassembled WGS sequence"/>
</dbReference>
<dbReference type="EMBL" id="JBHUIP010000013">
    <property type="protein sequence ID" value="MFD2264472.1"/>
    <property type="molecule type" value="Genomic_DNA"/>
</dbReference>
<gene>
    <name evidence="2" type="ORF">ACFSM5_16325</name>
</gene>
<evidence type="ECO:0000256" key="1">
    <source>
        <dbReference type="SAM" id="SignalP"/>
    </source>
</evidence>
<name>A0ABW5DU85_9PROT</name>
<proteinExistence type="predicted"/>
<organism evidence="2 3">
    <name type="scientific">Lacibacterium aquatile</name>
    <dbReference type="NCBI Taxonomy" id="1168082"/>
    <lineage>
        <taxon>Bacteria</taxon>
        <taxon>Pseudomonadati</taxon>
        <taxon>Pseudomonadota</taxon>
        <taxon>Alphaproteobacteria</taxon>
        <taxon>Rhodospirillales</taxon>
        <taxon>Rhodospirillaceae</taxon>
    </lineage>
</organism>
<dbReference type="RefSeq" id="WP_379877558.1">
    <property type="nucleotide sequence ID" value="NZ_JBHUIP010000013.1"/>
</dbReference>
<reference evidence="3" key="1">
    <citation type="journal article" date="2019" name="Int. J. Syst. Evol. Microbiol.">
        <title>The Global Catalogue of Microorganisms (GCM) 10K type strain sequencing project: providing services to taxonomists for standard genome sequencing and annotation.</title>
        <authorList>
            <consortium name="The Broad Institute Genomics Platform"/>
            <consortium name="The Broad Institute Genome Sequencing Center for Infectious Disease"/>
            <person name="Wu L."/>
            <person name="Ma J."/>
        </authorList>
    </citation>
    <scope>NUCLEOTIDE SEQUENCE [LARGE SCALE GENOMIC DNA]</scope>
    <source>
        <strain evidence="3">CGMCC 1.19062</strain>
    </source>
</reference>
<feature type="signal peptide" evidence="1">
    <location>
        <begin position="1"/>
        <end position="22"/>
    </location>
</feature>